<evidence type="ECO:0000259" key="1">
    <source>
        <dbReference type="Pfam" id="PF03432"/>
    </source>
</evidence>
<comment type="caution">
    <text evidence="2">The sequence shown here is derived from an EMBL/GenBank/DDBJ whole genome shotgun (WGS) entry which is preliminary data.</text>
</comment>
<proteinExistence type="predicted"/>
<name>A0A4V5NYJ5_9SPHI</name>
<feature type="domain" description="MobA/VirD2-like nuclease" evidence="1">
    <location>
        <begin position="17"/>
        <end position="151"/>
    </location>
</feature>
<evidence type="ECO:0000313" key="2">
    <source>
        <dbReference type="EMBL" id="TKC04210.1"/>
    </source>
</evidence>
<organism evidence="2 3">
    <name type="scientific">Pedobacter frigoris</name>
    <dbReference type="NCBI Taxonomy" id="2571272"/>
    <lineage>
        <taxon>Bacteria</taxon>
        <taxon>Pseudomonadati</taxon>
        <taxon>Bacteroidota</taxon>
        <taxon>Sphingobacteriia</taxon>
        <taxon>Sphingobacteriales</taxon>
        <taxon>Sphingobacteriaceae</taxon>
        <taxon>Pedobacter</taxon>
    </lineage>
</organism>
<dbReference type="EMBL" id="SWBQ01000005">
    <property type="protein sequence ID" value="TKC04210.1"/>
    <property type="molecule type" value="Genomic_DNA"/>
</dbReference>
<evidence type="ECO:0000313" key="3">
    <source>
        <dbReference type="Proteomes" id="UP000307244"/>
    </source>
</evidence>
<dbReference type="InterPro" id="IPR005094">
    <property type="entry name" value="Endonuclease_MobA/VirD2"/>
</dbReference>
<dbReference type="RefSeq" id="WP_136837203.1">
    <property type="nucleotide sequence ID" value="NZ_SWBQ01000005.1"/>
</dbReference>
<accession>A0A4V5NYJ5</accession>
<dbReference type="Pfam" id="PF03432">
    <property type="entry name" value="Relaxase"/>
    <property type="match status" value="1"/>
</dbReference>
<sequence>MVAKIITGKSLRGALHYNENKVLEGKAELILASGFAGDIERMNFHQKLHRFENLLMMKPSVKTNTLHISLNFDAAEKLTDETLQKIAVTYMDRIGFGDQPFIAYRHNDAGHDHIHLVTTNIRANGDRIDLHNIGANQSEKARKEIEEEFKLVKAQSKQYKPEPGIKAIDVEKVVYGKLPTKRAISNTVNAVIGSYKFTSLAELNAVLKQFNVIADRGIESSQMFQKRGLIYTLLDQKGDKIGVPIKSSSLYTKPTLPWLEKQFPKHEQSRIQFKPQLKQSIHKVLSAKPVDQAAFSAALKAQGIAAIFRIGVNGQAYGITFVDHKNKTIFNGSDLDKAYSAKTILSGINKQDILQKASRPLQRSMGKTQKSTKIIDSKESKQEAIKFSSSKHSLLDMLMKDQYDQSGQIPKKKKRKKLTI</sequence>
<dbReference type="Proteomes" id="UP000307244">
    <property type="component" value="Unassembled WGS sequence"/>
</dbReference>
<reference evidence="2 3" key="1">
    <citation type="submission" date="2019-04" db="EMBL/GenBank/DDBJ databases">
        <title>Pedobacter sp. RP-3-15 sp. nov., isolated from Arctic soil.</title>
        <authorList>
            <person name="Dahal R.H."/>
            <person name="Kim D.-U."/>
        </authorList>
    </citation>
    <scope>NUCLEOTIDE SEQUENCE [LARGE SCALE GENOMIC DNA]</scope>
    <source>
        <strain evidence="2 3">RP-3-15</strain>
    </source>
</reference>
<dbReference type="OrthoDB" id="915634at2"/>
<keyword evidence="3" id="KW-1185">Reference proteome</keyword>
<dbReference type="AlphaFoldDB" id="A0A4V5NYJ5"/>
<gene>
    <name evidence="2" type="ORF">FA047_16560</name>
</gene>
<protein>
    <submittedName>
        <fullName evidence="2">Relaxase</fullName>
    </submittedName>
</protein>